<evidence type="ECO:0000313" key="8">
    <source>
        <dbReference type="EMBL" id="BAO27865.1"/>
    </source>
</evidence>
<evidence type="ECO:0000256" key="4">
    <source>
        <dbReference type="ARBA" id="ARBA00022692"/>
    </source>
</evidence>
<keyword evidence="5 7" id="KW-1133">Transmembrane helix</keyword>
<dbReference type="RefSeq" id="WP_041096161.1">
    <property type="nucleotide sequence ID" value="NZ_AP012547.1"/>
</dbReference>
<keyword evidence="3" id="KW-1003">Cell membrane</keyword>
<accession>W0SAV3</accession>
<dbReference type="AlphaFoldDB" id="W0SAV3"/>
<organism evidence="8 9">
    <name type="scientific">Sulfuritalea hydrogenivorans sk43H</name>
    <dbReference type="NCBI Taxonomy" id="1223802"/>
    <lineage>
        <taxon>Bacteria</taxon>
        <taxon>Pseudomonadati</taxon>
        <taxon>Pseudomonadota</taxon>
        <taxon>Betaproteobacteria</taxon>
        <taxon>Nitrosomonadales</taxon>
        <taxon>Sterolibacteriaceae</taxon>
        <taxon>Sulfuritalea</taxon>
    </lineage>
</organism>
<protein>
    <recommendedName>
        <fullName evidence="10">DUF350 domain-containing protein</fullName>
    </recommendedName>
</protein>
<evidence type="ECO:0000256" key="6">
    <source>
        <dbReference type="ARBA" id="ARBA00023136"/>
    </source>
</evidence>
<evidence type="ECO:0000256" key="5">
    <source>
        <dbReference type="ARBA" id="ARBA00022989"/>
    </source>
</evidence>
<feature type="transmembrane region" description="Helical" evidence="7">
    <location>
        <begin position="12"/>
        <end position="33"/>
    </location>
</feature>
<gene>
    <name evidence="8" type="ORF">SUTH_00045</name>
</gene>
<evidence type="ECO:0000256" key="7">
    <source>
        <dbReference type="SAM" id="Phobius"/>
    </source>
</evidence>
<dbReference type="InterPro" id="IPR007140">
    <property type="entry name" value="DUF350"/>
</dbReference>
<comment type="subcellular location">
    <subcellularLocation>
        <location evidence="1">Cell membrane</location>
        <topology evidence="1">Multi-pass membrane protein</topology>
    </subcellularLocation>
</comment>
<dbReference type="PANTHER" id="PTHR40043:SF1">
    <property type="entry name" value="UPF0719 INNER MEMBRANE PROTEIN YJFL"/>
    <property type="match status" value="1"/>
</dbReference>
<dbReference type="GO" id="GO:0005886">
    <property type="term" value="C:plasma membrane"/>
    <property type="evidence" value="ECO:0007669"/>
    <property type="project" value="UniProtKB-SubCell"/>
</dbReference>
<evidence type="ECO:0000313" key="9">
    <source>
        <dbReference type="Proteomes" id="UP000031637"/>
    </source>
</evidence>
<evidence type="ECO:0008006" key="10">
    <source>
        <dbReference type="Google" id="ProtNLM"/>
    </source>
</evidence>
<feature type="transmembrane region" description="Helical" evidence="7">
    <location>
        <begin position="77"/>
        <end position="99"/>
    </location>
</feature>
<dbReference type="STRING" id="1223802.SUTH_00045"/>
<feature type="transmembrane region" description="Helical" evidence="7">
    <location>
        <begin position="111"/>
        <end position="130"/>
    </location>
</feature>
<dbReference type="PANTHER" id="PTHR40043">
    <property type="entry name" value="UPF0719 INNER MEMBRANE PROTEIN YJFL"/>
    <property type="match status" value="1"/>
</dbReference>
<dbReference type="HOGENOM" id="CLU_122820_0_1_4"/>
<dbReference type="EMBL" id="AP012547">
    <property type="protein sequence ID" value="BAO27865.1"/>
    <property type="molecule type" value="Genomic_DNA"/>
</dbReference>
<keyword evidence="9" id="KW-1185">Reference proteome</keyword>
<comment type="similarity">
    <text evidence="2">Belongs to the UPF0719 family.</text>
</comment>
<dbReference type="OrthoDB" id="9181018at2"/>
<keyword evidence="6 7" id="KW-0472">Membrane</keyword>
<name>W0SAV3_9PROT</name>
<evidence type="ECO:0000256" key="3">
    <source>
        <dbReference type="ARBA" id="ARBA00022475"/>
    </source>
</evidence>
<keyword evidence="4 7" id="KW-0812">Transmembrane</keyword>
<dbReference type="KEGG" id="shd:SUTH_00045"/>
<sequence length="134" mass="14085">MPAHFLATLPNFLAYLGTALALFAVFVTIYLYVTPYDEVALIRNNNTAAAISLSGALLGFAMPIANVIAHSDTLLDLAFWGVVAGTVQLLAWMLARVALPNLQEDIAAGRAAPATFVAALSITVGLLNAACMTY</sequence>
<dbReference type="Pfam" id="PF03994">
    <property type="entry name" value="DUF350"/>
    <property type="match status" value="1"/>
</dbReference>
<proteinExistence type="inferred from homology"/>
<evidence type="ECO:0000256" key="2">
    <source>
        <dbReference type="ARBA" id="ARBA00005779"/>
    </source>
</evidence>
<feature type="transmembrane region" description="Helical" evidence="7">
    <location>
        <begin position="45"/>
        <end position="65"/>
    </location>
</feature>
<dbReference type="Proteomes" id="UP000031637">
    <property type="component" value="Chromosome"/>
</dbReference>
<evidence type="ECO:0000256" key="1">
    <source>
        <dbReference type="ARBA" id="ARBA00004651"/>
    </source>
</evidence>
<reference evidence="8 9" key="1">
    <citation type="journal article" date="2014" name="Syst. Appl. Microbiol.">
        <title>Complete genomes of freshwater sulfur oxidizers Sulfuricella denitrificans skB26 and Sulfuritalea hydrogenivorans sk43H: genetic insights into the sulfur oxidation pathway of betaproteobacteria.</title>
        <authorList>
            <person name="Watanabe T."/>
            <person name="Kojima H."/>
            <person name="Fukui M."/>
        </authorList>
    </citation>
    <scope>NUCLEOTIDE SEQUENCE [LARGE SCALE GENOMIC DNA]</scope>
    <source>
        <strain evidence="8">DSM22779</strain>
    </source>
</reference>